<gene>
    <name evidence="1" type="ORF">AMTR_s00041p00141220</name>
</gene>
<accession>W1PZ12</accession>
<dbReference type="AlphaFoldDB" id="W1PZ12"/>
<name>W1PZ12_AMBTC</name>
<evidence type="ECO:0000313" key="1">
    <source>
        <dbReference type="EMBL" id="ERN13364.1"/>
    </source>
</evidence>
<dbReference type="Proteomes" id="UP000017836">
    <property type="component" value="Unassembled WGS sequence"/>
</dbReference>
<protein>
    <submittedName>
        <fullName evidence="1">Uncharacterized protein</fullName>
    </submittedName>
</protein>
<dbReference type="EMBL" id="KI392588">
    <property type="protein sequence ID" value="ERN13364.1"/>
    <property type="molecule type" value="Genomic_DNA"/>
</dbReference>
<organism evidence="1 2">
    <name type="scientific">Amborella trichopoda</name>
    <dbReference type="NCBI Taxonomy" id="13333"/>
    <lineage>
        <taxon>Eukaryota</taxon>
        <taxon>Viridiplantae</taxon>
        <taxon>Streptophyta</taxon>
        <taxon>Embryophyta</taxon>
        <taxon>Tracheophyta</taxon>
        <taxon>Spermatophyta</taxon>
        <taxon>Magnoliopsida</taxon>
        <taxon>Amborellales</taxon>
        <taxon>Amborellaceae</taxon>
        <taxon>Amborella</taxon>
    </lineage>
</organism>
<sequence>MTLSFNQNPINPLMYTVNQETGGQVAQRLQPKHLEVKKLEITLNIFMVAGNDECSNSEFAFGPFGLLITVLTPQQKPHLKLLTQFRQPPYTSIQRKSQQHNNI</sequence>
<dbReference type="Gramene" id="ERN13364">
    <property type="protein sequence ID" value="ERN13364"/>
    <property type="gene ID" value="AMTR_s00041p00141220"/>
</dbReference>
<evidence type="ECO:0000313" key="2">
    <source>
        <dbReference type="Proteomes" id="UP000017836"/>
    </source>
</evidence>
<dbReference type="HOGENOM" id="CLU_2267383_0_0_1"/>
<reference evidence="2" key="1">
    <citation type="journal article" date="2013" name="Science">
        <title>The Amborella genome and the evolution of flowering plants.</title>
        <authorList>
            <consortium name="Amborella Genome Project"/>
        </authorList>
    </citation>
    <scope>NUCLEOTIDE SEQUENCE [LARGE SCALE GENOMIC DNA]</scope>
</reference>
<keyword evidence="2" id="KW-1185">Reference proteome</keyword>
<proteinExistence type="predicted"/>